<evidence type="ECO:0000313" key="1">
    <source>
        <dbReference type="EMBL" id="TCC97200.1"/>
    </source>
</evidence>
<dbReference type="AlphaFoldDB" id="A0A4R0NAF8"/>
<evidence type="ECO:0000313" key="2">
    <source>
        <dbReference type="Proteomes" id="UP000291117"/>
    </source>
</evidence>
<keyword evidence="2" id="KW-1185">Reference proteome</keyword>
<organism evidence="1 2">
    <name type="scientific">Pedobacter hiemivivus</name>
    <dbReference type="NCBI Taxonomy" id="2530454"/>
    <lineage>
        <taxon>Bacteria</taxon>
        <taxon>Pseudomonadati</taxon>
        <taxon>Bacteroidota</taxon>
        <taxon>Sphingobacteriia</taxon>
        <taxon>Sphingobacteriales</taxon>
        <taxon>Sphingobacteriaceae</taxon>
        <taxon>Pedobacter</taxon>
    </lineage>
</organism>
<dbReference type="RefSeq" id="WP_131608613.1">
    <property type="nucleotide sequence ID" value="NZ_SJSM01000004.1"/>
</dbReference>
<dbReference type="OrthoDB" id="773205at2"/>
<dbReference type="Proteomes" id="UP000291117">
    <property type="component" value="Unassembled WGS sequence"/>
</dbReference>
<proteinExistence type="predicted"/>
<dbReference type="EMBL" id="SJSM01000004">
    <property type="protein sequence ID" value="TCC97200.1"/>
    <property type="molecule type" value="Genomic_DNA"/>
</dbReference>
<sequence>MNDLEEVVFGELNRLLSEIADYKRKLHATVNQQFFLIKKTLYNTIFTYQLLADKQMDGSYLNRLEQQIAEKKSKINTDLIPLFEDLGDQGRLKLVIGFVESLDNLQSLIDSKPR</sequence>
<accession>A0A4R0NAF8</accession>
<protein>
    <submittedName>
        <fullName evidence="1">Uncharacterized protein</fullName>
    </submittedName>
</protein>
<reference evidence="1 2" key="1">
    <citation type="submission" date="2019-02" db="EMBL/GenBank/DDBJ databases">
        <title>Pedobacter sp. RP-3-8 sp. nov., isolated from Arctic soil.</title>
        <authorList>
            <person name="Dahal R.H."/>
        </authorList>
    </citation>
    <scope>NUCLEOTIDE SEQUENCE [LARGE SCALE GENOMIC DNA]</scope>
    <source>
        <strain evidence="1 2">RP-3-8</strain>
    </source>
</reference>
<gene>
    <name evidence="1" type="ORF">EZ444_10140</name>
</gene>
<comment type="caution">
    <text evidence="1">The sequence shown here is derived from an EMBL/GenBank/DDBJ whole genome shotgun (WGS) entry which is preliminary data.</text>
</comment>
<name>A0A4R0NAF8_9SPHI</name>